<accession>A0A0P4RGY6</accession>
<keyword evidence="2" id="KW-1185">Reference proteome</keyword>
<evidence type="ECO:0000313" key="1">
    <source>
        <dbReference type="EMBL" id="GAO13048.1"/>
    </source>
</evidence>
<gene>
    <name evidence="1" type="ORF">TPA0598_18_00070</name>
</gene>
<protein>
    <submittedName>
        <fullName evidence="1">Uncharacterized protein</fullName>
    </submittedName>
</protein>
<name>A0A0P4RGY6_9ACTN</name>
<proteinExistence type="predicted"/>
<dbReference type="EMBL" id="BBNO01000018">
    <property type="protein sequence ID" value="GAO13048.1"/>
    <property type="molecule type" value="Genomic_DNA"/>
</dbReference>
<dbReference type="RefSeq" id="WP_158894912.1">
    <property type="nucleotide sequence ID" value="NZ_BBNO01000018.1"/>
</dbReference>
<comment type="caution">
    <text evidence="1">The sequence shown here is derived from an EMBL/GenBank/DDBJ whole genome shotgun (WGS) entry which is preliminary data.</text>
</comment>
<organism evidence="1 2">
    <name type="scientific">Streptomyces lydicamycinicus</name>
    <dbReference type="NCBI Taxonomy" id="1546107"/>
    <lineage>
        <taxon>Bacteria</taxon>
        <taxon>Bacillati</taxon>
        <taxon>Actinomycetota</taxon>
        <taxon>Actinomycetes</taxon>
        <taxon>Kitasatosporales</taxon>
        <taxon>Streptomycetaceae</taxon>
        <taxon>Streptomyces</taxon>
    </lineage>
</organism>
<dbReference type="AlphaFoldDB" id="A0A0P4RGY6"/>
<reference evidence="2" key="1">
    <citation type="submission" date="2014-09" db="EMBL/GenBank/DDBJ databases">
        <title>Whole genome shotgun sequence of Streptomyces sp. NBRC 110027.</title>
        <authorList>
            <person name="Komaki H."/>
            <person name="Ichikawa N."/>
            <person name="Katano-Makiyama Y."/>
            <person name="Hosoyama A."/>
            <person name="Hashimoto M."/>
            <person name="Uohara A."/>
            <person name="Kitahashi Y."/>
            <person name="Ohji S."/>
            <person name="Kimura A."/>
            <person name="Yamazoe A."/>
            <person name="Igarashi Y."/>
            <person name="Fujita N."/>
        </authorList>
    </citation>
    <scope>NUCLEOTIDE SEQUENCE [LARGE SCALE GENOMIC DNA]</scope>
    <source>
        <strain evidence="2">NBRC 110027</strain>
    </source>
</reference>
<evidence type="ECO:0000313" key="2">
    <source>
        <dbReference type="Proteomes" id="UP000048965"/>
    </source>
</evidence>
<sequence length="154" mass="17070">MVANLVHRQELEVEVEFYSFALQEADDNLVPLPFPEGSESGNFLSFRERRIDIESGGHTHTASLTAEVWDSEPRKDASGGWEAEGEGEIESLTGELTICQMMGNSGTYIQLGRPHTIWKARVQCSGREAVHQLAQVDVPVGVEQYLVQLWPAGD</sequence>
<dbReference type="Proteomes" id="UP000048965">
    <property type="component" value="Unassembled WGS sequence"/>
</dbReference>
<dbReference type="OrthoDB" id="4324574at2"/>
<reference evidence="1 2" key="2">
    <citation type="journal article" date="2015" name="Stand. Genomic Sci.">
        <title>Draft genome sequence of marine-derived Streptomyces sp. TP-A0598, a producer of anti-MRSA antibiotic lydicamycins.</title>
        <authorList>
            <person name="Komaki H."/>
            <person name="Ichikawa N."/>
            <person name="Hosoyama A."/>
            <person name="Fujita N."/>
            <person name="Igarashi Y."/>
        </authorList>
    </citation>
    <scope>NUCLEOTIDE SEQUENCE [LARGE SCALE GENOMIC DNA]</scope>
    <source>
        <strain evidence="1 2">NBRC 110027</strain>
    </source>
</reference>